<proteinExistence type="predicted"/>
<reference evidence="2" key="1">
    <citation type="submission" date="2021-05" db="EMBL/GenBank/DDBJ databases">
        <authorList>
            <person name="Arsene-Ploetze F."/>
        </authorList>
    </citation>
    <scope>NUCLEOTIDE SEQUENCE</scope>
    <source>
        <strain evidence="2">DSM 42138</strain>
    </source>
</reference>
<sequence length="461" mass="48342">MATKGRPAARGASRGAEGRAAKSLSTRRGPSVDGPLRVEGVRYRDYCSPAAGGGTDAARCTGAGPFSSAPSATGAPSAATAAGSVTVAAGVPPVITMPSRSKARLIRQRSSRATAAACPGIVLACTWSTTKSEPTDSRPSICTGSHRYSSQGSSLLIASAVSTTTARARSMSSPEPTWTSTTAVAQPWLRLPIRLTSPLRTYQISPFSPRSFVTRRPTSTTVPDATPASMTSPTPYWSSRIMKTPDRKSVTRLRAPKPIATPATPALASSGARSIFSTDRTVSAAVPRMRNDATLLSTEPIASLRCLRRSALTSSPPSAVAAAASAPRFIRSISRLIVRRTTERSTIAITRISRICSPAFSQSAQLSSTQLPAWEAVWETLSRGAAAGGVAVDTGGNLRSVRSLHSNEGPMLFRCPVRGAERRQAGEKREGAPGGGAAVWPKTLSVRYPGMVARRPAFRRD</sequence>
<accession>A0A9W4DTI2</accession>
<feature type="compositionally biased region" description="Low complexity" evidence="1">
    <location>
        <begin position="1"/>
        <end position="15"/>
    </location>
</feature>
<organism evidence="2 3">
    <name type="scientific">Actinacidiphila cocklensis</name>
    <dbReference type="NCBI Taxonomy" id="887465"/>
    <lineage>
        <taxon>Bacteria</taxon>
        <taxon>Bacillati</taxon>
        <taxon>Actinomycetota</taxon>
        <taxon>Actinomycetes</taxon>
        <taxon>Kitasatosporales</taxon>
        <taxon>Streptomycetaceae</taxon>
        <taxon>Actinacidiphila</taxon>
    </lineage>
</organism>
<comment type="caution">
    <text evidence="2">The sequence shown here is derived from an EMBL/GenBank/DDBJ whole genome shotgun (WGS) entry which is preliminary data.</text>
</comment>
<evidence type="ECO:0000313" key="2">
    <source>
        <dbReference type="EMBL" id="CAG6393232.1"/>
    </source>
</evidence>
<feature type="compositionally biased region" description="Polar residues" evidence="1">
    <location>
        <begin position="216"/>
        <end position="237"/>
    </location>
</feature>
<dbReference type="AlphaFoldDB" id="A0A9W4DTI2"/>
<evidence type="ECO:0000313" key="3">
    <source>
        <dbReference type="Proteomes" id="UP001152519"/>
    </source>
</evidence>
<dbReference type="Proteomes" id="UP001152519">
    <property type="component" value="Unassembled WGS sequence"/>
</dbReference>
<protein>
    <submittedName>
        <fullName evidence="2">Uncharacterized protein</fullName>
    </submittedName>
</protein>
<feature type="compositionally biased region" description="Basic and acidic residues" evidence="1">
    <location>
        <begin position="420"/>
        <end position="431"/>
    </location>
</feature>
<gene>
    <name evidence="2" type="ORF">SCOCK_20263</name>
</gene>
<dbReference type="EMBL" id="CAJSLV010000048">
    <property type="protein sequence ID" value="CAG6393232.1"/>
    <property type="molecule type" value="Genomic_DNA"/>
</dbReference>
<keyword evidence="3" id="KW-1185">Reference proteome</keyword>
<name>A0A9W4DTI2_9ACTN</name>
<feature type="region of interest" description="Disordered" evidence="1">
    <location>
        <begin position="420"/>
        <end position="439"/>
    </location>
</feature>
<evidence type="ECO:0000256" key="1">
    <source>
        <dbReference type="SAM" id="MobiDB-lite"/>
    </source>
</evidence>
<feature type="region of interest" description="Disordered" evidence="1">
    <location>
        <begin position="215"/>
        <end position="240"/>
    </location>
</feature>
<feature type="region of interest" description="Disordered" evidence="1">
    <location>
        <begin position="1"/>
        <end position="36"/>
    </location>
</feature>